<feature type="transmembrane region" description="Helical" evidence="8">
    <location>
        <begin position="134"/>
        <end position="154"/>
    </location>
</feature>
<comment type="cofactor">
    <cofactor evidence="7">
        <name>Mg(2+)</name>
        <dbReference type="ChEBI" id="CHEBI:18420"/>
    </cofactor>
</comment>
<evidence type="ECO:0000256" key="3">
    <source>
        <dbReference type="ARBA" id="ARBA00022679"/>
    </source>
</evidence>
<dbReference type="GO" id="GO:0046872">
    <property type="term" value="F:metal ion binding"/>
    <property type="evidence" value="ECO:0007669"/>
    <property type="project" value="UniProtKB-KW"/>
</dbReference>
<feature type="transmembrane region" description="Helical" evidence="8">
    <location>
        <begin position="242"/>
        <end position="261"/>
    </location>
</feature>
<dbReference type="PANTHER" id="PTHR22926:SF3">
    <property type="entry name" value="UNDECAPRENYL-PHOSPHATE ALPHA-N-ACETYLGLUCOSAMINYL 1-PHOSPHATE TRANSFERASE"/>
    <property type="match status" value="1"/>
</dbReference>
<comment type="subcellular location">
    <subcellularLocation>
        <location evidence="1">Cell membrane</location>
        <topology evidence="1">Multi-pass membrane protein</topology>
    </subcellularLocation>
</comment>
<feature type="transmembrane region" description="Helical" evidence="8">
    <location>
        <begin position="187"/>
        <end position="207"/>
    </location>
</feature>
<sequence length="377" mass="41163">MFNLTVGFVCSFLVIFMIVRSSSFHGTISLDRDLRGVQKNHAVPVPRVGGTGIACAVLVVVLAEPLWSTVSLKNSLLVLLCAMPVFASGVIEDMTKRVSARVRLLCALASALAACLLLEAVITRVDIPPVDSWLRIVPIAIGFTVLGTAGLTNALNLIDGFNGLASVVAILIFGSIGYVAHSVNDSFVMSMALIMVGSVGGFILWNFPTPSIFLGDGGAYLIGFVMAQLLVLLVAHNPGVSAWYGAAVVIYPTFETLFSIYRRILRGRSAGAPDGLHLHTLVYRRILKHGLDEDNLRQRIWRNSQTSMYLWVLSLVGIIPATIFWDMPLVLAATTLIFMIAYVWLYVVIVRFKTPRWLLALKHSSLDAPRGTEQTRH</sequence>
<keyword evidence="2" id="KW-1003">Cell membrane</keyword>
<feature type="binding site" evidence="7">
    <location>
        <position position="156"/>
    </location>
    <ligand>
        <name>Mg(2+)</name>
        <dbReference type="ChEBI" id="CHEBI:18420"/>
    </ligand>
</feature>
<dbReference type="GO" id="GO:0016780">
    <property type="term" value="F:phosphotransferase activity, for other substituted phosphate groups"/>
    <property type="evidence" value="ECO:0007669"/>
    <property type="project" value="InterPro"/>
</dbReference>
<evidence type="ECO:0000256" key="5">
    <source>
        <dbReference type="ARBA" id="ARBA00022989"/>
    </source>
</evidence>
<keyword evidence="5 8" id="KW-1133">Transmembrane helix</keyword>
<dbReference type="GO" id="GO:0071555">
    <property type="term" value="P:cell wall organization"/>
    <property type="evidence" value="ECO:0007669"/>
    <property type="project" value="TreeGrafter"/>
</dbReference>
<keyword evidence="10" id="KW-1185">Reference proteome</keyword>
<dbReference type="InterPro" id="IPR000715">
    <property type="entry name" value="Glycosyl_transferase_4"/>
</dbReference>
<dbReference type="RefSeq" id="WP_152757746.1">
    <property type="nucleotide sequence ID" value="NZ_WHNP01000008.1"/>
</dbReference>
<dbReference type="AlphaFoldDB" id="A0A7X1TFJ9"/>
<evidence type="ECO:0000256" key="2">
    <source>
        <dbReference type="ARBA" id="ARBA00022475"/>
    </source>
</evidence>
<protein>
    <submittedName>
        <fullName evidence="9">Glycosyltransferase</fullName>
    </submittedName>
</protein>
<dbReference type="Proteomes" id="UP000484381">
    <property type="component" value="Unassembled WGS sequence"/>
</dbReference>
<evidence type="ECO:0000256" key="7">
    <source>
        <dbReference type="PIRSR" id="PIRSR600715-1"/>
    </source>
</evidence>
<evidence type="ECO:0000256" key="6">
    <source>
        <dbReference type="ARBA" id="ARBA00023136"/>
    </source>
</evidence>
<proteinExistence type="predicted"/>
<comment type="caution">
    <text evidence="9">The sequence shown here is derived from an EMBL/GenBank/DDBJ whole genome shotgun (WGS) entry which is preliminary data.</text>
</comment>
<evidence type="ECO:0000256" key="8">
    <source>
        <dbReference type="SAM" id="Phobius"/>
    </source>
</evidence>
<evidence type="ECO:0000313" key="9">
    <source>
        <dbReference type="EMBL" id="MPW17413.1"/>
    </source>
</evidence>
<evidence type="ECO:0000256" key="4">
    <source>
        <dbReference type="ARBA" id="ARBA00022692"/>
    </source>
</evidence>
<keyword evidence="4 8" id="KW-0812">Transmembrane</keyword>
<keyword evidence="7" id="KW-0479">Metal-binding</keyword>
<feature type="transmembrane region" description="Helical" evidence="8">
    <location>
        <begin position="75"/>
        <end position="92"/>
    </location>
</feature>
<dbReference type="GO" id="GO:0005886">
    <property type="term" value="C:plasma membrane"/>
    <property type="evidence" value="ECO:0007669"/>
    <property type="project" value="UniProtKB-SubCell"/>
</dbReference>
<feature type="binding site" evidence="7">
    <location>
        <position position="216"/>
    </location>
    <ligand>
        <name>Mg(2+)</name>
        <dbReference type="ChEBI" id="CHEBI:18420"/>
    </ligand>
</feature>
<accession>A0A7X1TFJ9</accession>
<keyword evidence="6 8" id="KW-0472">Membrane</keyword>
<keyword evidence="7" id="KW-0460">Magnesium</keyword>
<feature type="transmembrane region" description="Helical" evidence="8">
    <location>
        <begin position="219"/>
        <end position="236"/>
    </location>
</feature>
<name>A0A7X1TFJ9_9BURK</name>
<gene>
    <name evidence="9" type="ORF">GCT13_10835</name>
</gene>
<feature type="transmembrane region" description="Helical" evidence="8">
    <location>
        <begin position="161"/>
        <end position="181"/>
    </location>
</feature>
<feature type="transmembrane region" description="Helical" evidence="8">
    <location>
        <begin position="308"/>
        <end position="325"/>
    </location>
</feature>
<feature type="transmembrane region" description="Helical" evidence="8">
    <location>
        <begin position="331"/>
        <end position="352"/>
    </location>
</feature>
<keyword evidence="3 9" id="KW-0808">Transferase</keyword>
<dbReference type="Pfam" id="PF00953">
    <property type="entry name" value="Glycos_transf_4"/>
    <property type="match status" value="1"/>
</dbReference>
<evidence type="ECO:0000313" key="10">
    <source>
        <dbReference type="Proteomes" id="UP000484381"/>
    </source>
</evidence>
<dbReference type="PANTHER" id="PTHR22926">
    <property type="entry name" value="PHOSPHO-N-ACETYLMURAMOYL-PENTAPEPTIDE-TRANSFERASE"/>
    <property type="match status" value="1"/>
</dbReference>
<feature type="transmembrane region" description="Helical" evidence="8">
    <location>
        <begin position="6"/>
        <end position="24"/>
    </location>
</feature>
<dbReference type="EMBL" id="WHNP01000008">
    <property type="protein sequence ID" value="MPW17413.1"/>
    <property type="molecule type" value="Genomic_DNA"/>
</dbReference>
<dbReference type="CDD" id="cd06912">
    <property type="entry name" value="GT_MraY_like"/>
    <property type="match status" value="1"/>
</dbReference>
<evidence type="ECO:0000256" key="1">
    <source>
        <dbReference type="ARBA" id="ARBA00004651"/>
    </source>
</evidence>
<dbReference type="GO" id="GO:0009103">
    <property type="term" value="P:lipopolysaccharide biosynthetic process"/>
    <property type="evidence" value="ECO:0007669"/>
    <property type="project" value="TreeGrafter"/>
</dbReference>
<feature type="transmembrane region" description="Helical" evidence="8">
    <location>
        <begin position="45"/>
        <end position="63"/>
    </location>
</feature>
<organism evidence="9 10">
    <name type="scientific">Paraburkholderia franconis</name>
    <dbReference type="NCBI Taxonomy" id="2654983"/>
    <lineage>
        <taxon>Bacteria</taxon>
        <taxon>Pseudomonadati</taxon>
        <taxon>Pseudomonadota</taxon>
        <taxon>Betaproteobacteria</taxon>
        <taxon>Burkholderiales</taxon>
        <taxon>Burkholderiaceae</taxon>
        <taxon>Paraburkholderia</taxon>
    </lineage>
</organism>
<reference evidence="9 10" key="1">
    <citation type="submission" date="2019-10" db="EMBL/GenBank/DDBJ databases">
        <title>Paraburkholderia sp. isolated from nodules of Mimosa pudica from Brazilian Atlantic Forest soils.</title>
        <authorList>
            <person name="Paulitsch F."/>
            <person name="Hungria M."/>
            <person name="Dall'Agnol R."/>
        </authorList>
    </citation>
    <scope>NUCLEOTIDE SEQUENCE [LARGE SCALE GENOMIC DNA]</scope>
    <source>
        <strain evidence="9 10">CNPSo 3157</strain>
    </source>
</reference>
<feature type="transmembrane region" description="Helical" evidence="8">
    <location>
        <begin position="104"/>
        <end position="122"/>
    </location>
</feature>
<dbReference type="GO" id="GO:0044038">
    <property type="term" value="P:cell wall macromolecule biosynthetic process"/>
    <property type="evidence" value="ECO:0007669"/>
    <property type="project" value="TreeGrafter"/>
</dbReference>